<evidence type="ECO:0000256" key="5">
    <source>
        <dbReference type="ARBA" id="ARBA00022833"/>
    </source>
</evidence>
<gene>
    <name evidence="9" type="ORF">HZH68_016425</name>
</gene>
<dbReference type="InterPro" id="IPR032466">
    <property type="entry name" value="Metal_Hydrolase"/>
</dbReference>
<evidence type="ECO:0000256" key="7">
    <source>
        <dbReference type="ARBA" id="ARBA00048787"/>
    </source>
</evidence>
<reference evidence="9" key="1">
    <citation type="journal article" date="2020" name="G3 (Bethesda)">
        <title>High-Quality Assemblies for Three Invasive Social Wasps from the &lt;i&gt;Vespula&lt;/i&gt; Genus.</title>
        <authorList>
            <person name="Harrop T.W.R."/>
            <person name="Guhlin J."/>
            <person name="McLaughlin G.M."/>
            <person name="Permina E."/>
            <person name="Stockwell P."/>
            <person name="Gilligan J."/>
            <person name="Le Lec M.F."/>
            <person name="Gruber M.A.M."/>
            <person name="Quinn O."/>
            <person name="Lovegrove M."/>
            <person name="Duncan E.J."/>
            <person name="Remnant E.J."/>
            <person name="Van Eeckhoven J."/>
            <person name="Graham B."/>
            <person name="Knapp R.A."/>
            <person name="Langford K.W."/>
            <person name="Kronenberg Z."/>
            <person name="Press M.O."/>
            <person name="Eacker S.M."/>
            <person name="Wilson-Rankin E.E."/>
            <person name="Purcell J."/>
            <person name="Lester P.J."/>
            <person name="Dearden P.K."/>
        </authorList>
    </citation>
    <scope>NUCLEOTIDE SEQUENCE</scope>
    <source>
        <strain evidence="9">Linc-1</strain>
    </source>
</reference>
<dbReference type="Gene3D" id="3.20.20.140">
    <property type="entry name" value="Metal-dependent hydrolases"/>
    <property type="match status" value="1"/>
</dbReference>
<dbReference type="PANTHER" id="PTHR11409">
    <property type="entry name" value="ADENOSINE DEAMINASE"/>
    <property type="match status" value="1"/>
</dbReference>
<dbReference type="CDD" id="cd00443">
    <property type="entry name" value="ADA_AMPD"/>
    <property type="match status" value="1"/>
</dbReference>
<comment type="caution">
    <text evidence="9">The sequence shown here is derived from an EMBL/GenBank/DDBJ whole genome shotgun (WGS) entry which is preliminary data.</text>
</comment>
<organism evidence="9 10">
    <name type="scientific">Vespula germanica</name>
    <name type="common">German yellow jacket</name>
    <name type="synonym">Paravespula germanica</name>
    <dbReference type="NCBI Taxonomy" id="30212"/>
    <lineage>
        <taxon>Eukaryota</taxon>
        <taxon>Metazoa</taxon>
        <taxon>Ecdysozoa</taxon>
        <taxon>Arthropoda</taxon>
        <taxon>Hexapoda</taxon>
        <taxon>Insecta</taxon>
        <taxon>Pterygota</taxon>
        <taxon>Neoptera</taxon>
        <taxon>Endopterygota</taxon>
        <taxon>Hymenoptera</taxon>
        <taxon>Apocrita</taxon>
        <taxon>Aculeata</taxon>
        <taxon>Vespoidea</taxon>
        <taxon>Vespidae</taxon>
        <taxon>Vespinae</taxon>
        <taxon>Vespula</taxon>
    </lineage>
</organism>
<evidence type="ECO:0000259" key="8">
    <source>
        <dbReference type="Pfam" id="PF00962"/>
    </source>
</evidence>
<keyword evidence="5" id="KW-0862">Zinc</keyword>
<evidence type="ECO:0000313" key="9">
    <source>
        <dbReference type="EMBL" id="KAF7380560.1"/>
    </source>
</evidence>
<dbReference type="GO" id="GO:0046103">
    <property type="term" value="P:inosine biosynthetic process"/>
    <property type="evidence" value="ECO:0007669"/>
    <property type="project" value="TreeGrafter"/>
</dbReference>
<dbReference type="GO" id="GO:0046872">
    <property type="term" value="F:metal ion binding"/>
    <property type="evidence" value="ECO:0007669"/>
    <property type="project" value="UniProtKB-KW"/>
</dbReference>
<dbReference type="PANTHER" id="PTHR11409:SF42">
    <property type="entry name" value="ADENOSINE DEAMINASE-LIKE PROTEIN"/>
    <property type="match status" value="1"/>
</dbReference>
<dbReference type="EMBL" id="JACSDZ010000023">
    <property type="protein sequence ID" value="KAF7380560.1"/>
    <property type="molecule type" value="Genomic_DNA"/>
</dbReference>
<keyword evidence="3" id="KW-0479">Metal-binding</keyword>
<evidence type="ECO:0000256" key="4">
    <source>
        <dbReference type="ARBA" id="ARBA00022801"/>
    </source>
</evidence>
<comment type="cofactor">
    <cofactor evidence="1">
        <name>Zn(2+)</name>
        <dbReference type="ChEBI" id="CHEBI:29105"/>
    </cofactor>
</comment>
<evidence type="ECO:0000256" key="3">
    <source>
        <dbReference type="ARBA" id="ARBA00022723"/>
    </source>
</evidence>
<evidence type="ECO:0000256" key="1">
    <source>
        <dbReference type="ARBA" id="ARBA00001947"/>
    </source>
</evidence>
<dbReference type="InterPro" id="IPR006330">
    <property type="entry name" value="Ado/ade_deaminase"/>
</dbReference>
<keyword evidence="6" id="KW-0546">Nucleotide metabolism</keyword>
<dbReference type="GO" id="GO:0004000">
    <property type="term" value="F:adenosine deaminase activity"/>
    <property type="evidence" value="ECO:0007669"/>
    <property type="project" value="TreeGrafter"/>
</dbReference>
<dbReference type="GO" id="GO:0006154">
    <property type="term" value="P:adenosine catabolic process"/>
    <property type="evidence" value="ECO:0007669"/>
    <property type="project" value="TreeGrafter"/>
</dbReference>
<sequence length="347" mass="39392">MDLRKFCRKLPKIELHAHLNGSLTLPTLEKIYRMTNTDNMGFEKFVQIIQAKGDLKESFKLFNVIYSLTVNPQAIYIATCDVIKDFMEDNVIYLELRSTPRHVPGHMTKTEYIDAMIQGVSASKRTCPNIIVKLLISVDRAQDYENAKENCNLAKSYAEKYPDLIIGVDLSGDPVKGNLYLDLLYEVRKAGLKVVIHCAEIPNRADTWDVLKFRPDRLGHGTCIHPNLGGTVATFDYLRKSQIPVELCLTSNIICETVSCYEDHQFKYLYESGHPISICTDDKGLYNTTLSKEFEIASTTFDLKKDDLINICKSSIECSFNSEKEKLKLLSILNDFGKKGKTLSKHP</sequence>
<dbReference type="AlphaFoldDB" id="A0A834J2U2"/>
<comment type="catalytic activity">
    <reaction evidence="7">
        <text>N(6)-methyl-AMP + H2O + H(+) = IMP + methylamine</text>
        <dbReference type="Rhea" id="RHEA:16001"/>
        <dbReference type="ChEBI" id="CHEBI:15377"/>
        <dbReference type="ChEBI" id="CHEBI:15378"/>
        <dbReference type="ChEBI" id="CHEBI:58053"/>
        <dbReference type="ChEBI" id="CHEBI:59338"/>
        <dbReference type="ChEBI" id="CHEBI:144842"/>
    </reaction>
    <physiologicalReaction direction="left-to-right" evidence="7">
        <dbReference type="Rhea" id="RHEA:16002"/>
    </physiologicalReaction>
</comment>
<keyword evidence="4" id="KW-0378">Hydrolase</keyword>
<dbReference type="SUPFAM" id="SSF51556">
    <property type="entry name" value="Metallo-dependent hydrolases"/>
    <property type="match status" value="1"/>
</dbReference>
<dbReference type="GO" id="GO:0009117">
    <property type="term" value="P:nucleotide metabolic process"/>
    <property type="evidence" value="ECO:0007669"/>
    <property type="project" value="UniProtKB-KW"/>
</dbReference>
<evidence type="ECO:0000313" key="10">
    <source>
        <dbReference type="Proteomes" id="UP000617340"/>
    </source>
</evidence>
<accession>A0A834J2U2</accession>
<evidence type="ECO:0000256" key="2">
    <source>
        <dbReference type="ARBA" id="ARBA00006676"/>
    </source>
</evidence>
<keyword evidence="10" id="KW-1185">Reference proteome</keyword>
<feature type="domain" description="Adenosine deaminase" evidence="8">
    <location>
        <begin position="11"/>
        <end position="333"/>
    </location>
</feature>
<dbReference type="Pfam" id="PF00962">
    <property type="entry name" value="A_deaminase"/>
    <property type="match status" value="1"/>
</dbReference>
<dbReference type="InterPro" id="IPR001365">
    <property type="entry name" value="A_deaminase_dom"/>
</dbReference>
<comment type="similarity">
    <text evidence="2">Belongs to the metallo-dependent hydrolases superfamily. Adenosine and AMP deaminases family.</text>
</comment>
<name>A0A834J2U2_VESGE</name>
<evidence type="ECO:0000256" key="6">
    <source>
        <dbReference type="ARBA" id="ARBA00023080"/>
    </source>
</evidence>
<dbReference type="Proteomes" id="UP000617340">
    <property type="component" value="Unassembled WGS sequence"/>
</dbReference>
<proteinExistence type="inferred from homology"/>
<protein>
    <recommendedName>
        <fullName evidence="8">Adenosine deaminase domain-containing protein</fullName>
    </recommendedName>
</protein>